<dbReference type="Proteomes" id="UP000230837">
    <property type="component" value="Unassembled WGS sequence"/>
</dbReference>
<evidence type="ECO:0000313" key="7">
    <source>
        <dbReference type="EMBL" id="PIW97068.1"/>
    </source>
</evidence>
<evidence type="ECO:0000256" key="3">
    <source>
        <dbReference type="ARBA" id="ARBA00022801"/>
    </source>
</evidence>
<sequence length="314" mass="35996">MRKIFPLTLFLTLALSGVYFYQTSIASICDTPIHYRLGTFDNRFSISELEAVTLIKQATSIWEKSTNRDLFIYDENANLPINFIFDDRQERVVEEETLRFKLDSKEQSSTQIATQYKNLNIKYQELHTSYDKRVTNYNVRLKEFNNTVEKYNNEGGVPKEVLAELEVEKSALKAEADALSTLSKNLAKIVSNLNDLGEQGNRIISQYNDGVKAYNKNFGKTEEFTQGDYQGDKINIYKFSDQTELVKVLLHEFGHSLGIDHVEGSSSIMYYLMENQSDTLALSVEDLRAFNATCGDKEGIIPRLKILLNHFLNK</sequence>
<keyword evidence="4" id="KW-0862">Zinc</keyword>
<keyword evidence="3" id="KW-0378">Hydrolase</keyword>
<dbReference type="GO" id="GO:0006508">
    <property type="term" value="P:proteolysis"/>
    <property type="evidence" value="ECO:0007669"/>
    <property type="project" value="UniProtKB-KW"/>
</dbReference>
<dbReference type="PRINTS" id="PR00138">
    <property type="entry name" value="MATRIXIN"/>
</dbReference>
<dbReference type="Gene3D" id="3.40.390.10">
    <property type="entry name" value="Collagenase (Catalytic Domain)"/>
    <property type="match status" value="1"/>
</dbReference>
<evidence type="ECO:0000313" key="8">
    <source>
        <dbReference type="Proteomes" id="UP000230837"/>
    </source>
</evidence>
<keyword evidence="5" id="KW-0175">Coiled coil</keyword>
<dbReference type="GO" id="GO:0031012">
    <property type="term" value="C:extracellular matrix"/>
    <property type="evidence" value="ECO:0007669"/>
    <property type="project" value="InterPro"/>
</dbReference>
<comment type="caution">
    <text evidence="7">The sequence shown here is derived from an EMBL/GenBank/DDBJ whole genome shotgun (WGS) entry which is preliminary data.</text>
</comment>
<reference evidence="8" key="1">
    <citation type="submission" date="2017-09" db="EMBL/GenBank/DDBJ databases">
        <title>Depth-based differentiation of microbial function through sediment-hosted aquifers and enrichment of novel symbionts in the deep terrestrial subsurface.</title>
        <authorList>
            <person name="Probst A.J."/>
            <person name="Ladd B."/>
            <person name="Jarett J.K."/>
            <person name="Geller-Mcgrath D.E."/>
            <person name="Sieber C.M.K."/>
            <person name="Emerson J.B."/>
            <person name="Anantharaman K."/>
            <person name="Thomas B.C."/>
            <person name="Malmstrom R."/>
            <person name="Stieglmeier M."/>
            <person name="Klingl A."/>
            <person name="Woyke T."/>
            <person name="Ryan C.M."/>
            <person name="Banfield J.F."/>
        </authorList>
    </citation>
    <scope>NUCLEOTIDE SEQUENCE [LARGE SCALE GENOMIC DNA]</scope>
</reference>
<dbReference type="InterPro" id="IPR024079">
    <property type="entry name" value="MetalloPept_cat_dom_sf"/>
</dbReference>
<evidence type="ECO:0000256" key="2">
    <source>
        <dbReference type="ARBA" id="ARBA00022723"/>
    </source>
</evidence>
<dbReference type="SUPFAM" id="SSF55486">
    <property type="entry name" value="Metalloproteases ('zincins'), catalytic domain"/>
    <property type="match status" value="2"/>
</dbReference>
<evidence type="ECO:0000259" key="6">
    <source>
        <dbReference type="Pfam" id="PF00413"/>
    </source>
</evidence>
<evidence type="ECO:0000256" key="4">
    <source>
        <dbReference type="ARBA" id="ARBA00022833"/>
    </source>
</evidence>
<dbReference type="Pfam" id="PF00413">
    <property type="entry name" value="Peptidase_M10"/>
    <property type="match status" value="1"/>
</dbReference>
<name>A0A2M7IP59_9BACT</name>
<feature type="coiled-coil region" evidence="5">
    <location>
        <begin position="134"/>
        <end position="182"/>
    </location>
</feature>
<evidence type="ECO:0000256" key="5">
    <source>
        <dbReference type="SAM" id="Coils"/>
    </source>
</evidence>
<dbReference type="GO" id="GO:0008270">
    <property type="term" value="F:zinc ion binding"/>
    <property type="evidence" value="ECO:0007669"/>
    <property type="project" value="InterPro"/>
</dbReference>
<keyword evidence="2" id="KW-0479">Metal-binding</keyword>
<feature type="domain" description="Peptidase M10 metallopeptidase" evidence="6">
    <location>
        <begin position="217"/>
        <end position="290"/>
    </location>
</feature>
<protein>
    <recommendedName>
        <fullName evidence="6">Peptidase M10 metallopeptidase domain-containing protein</fullName>
    </recommendedName>
</protein>
<accession>A0A2M7IP59</accession>
<gene>
    <name evidence="7" type="ORF">COZ82_01575</name>
</gene>
<organism evidence="7 8">
    <name type="scientific">Candidatus Kaiserbacteria bacterium CG_4_8_14_3_um_filter_38_9</name>
    <dbReference type="NCBI Taxonomy" id="1974599"/>
    <lineage>
        <taxon>Bacteria</taxon>
        <taxon>Candidatus Kaiseribacteriota</taxon>
    </lineage>
</organism>
<dbReference type="InterPro" id="IPR001818">
    <property type="entry name" value="Pept_M10_metallopeptidase"/>
</dbReference>
<dbReference type="AlphaFoldDB" id="A0A2M7IP59"/>
<keyword evidence="1" id="KW-0645">Protease</keyword>
<evidence type="ECO:0000256" key="1">
    <source>
        <dbReference type="ARBA" id="ARBA00022670"/>
    </source>
</evidence>
<dbReference type="InterPro" id="IPR021190">
    <property type="entry name" value="Pept_M10A"/>
</dbReference>
<dbReference type="EMBL" id="PFHR01000086">
    <property type="protein sequence ID" value="PIW97068.1"/>
    <property type="molecule type" value="Genomic_DNA"/>
</dbReference>
<proteinExistence type="predicted"/>
<dbReference type="GO" id="GO:0004222">
    <property type="term" value="F:metalloendopeptidase activity"/>
    <property type="evidence" value="ECO:0007669"/>
    <property type="project" value="InterPro"/>
</dbReference>